<dbReference type="Gene3D" id="1.10.3680.10">
    <property type="entry name" value="TerB-like"/>
    <property type="match status" value="1"/>
</dbReference>
<dbReference type="SUPFAM" id="SSF158682">
    <property type="entry name" value="TerB-like"/>
    <property type="match status" value="1"/>
</dbReference>
<evidence type="ECO:0000256" key="1">
    <source>
        <dbReference type="SAM" id="MobiDB-lite"/>
    </source>
</evidence>
<dbReference type="InterPro" id="IPR007486">
    <property type="entry name" value="YebE"/>
</dbReference>
<feature type="region of interest" description="Disordered" evidence="1">
    <location>
        <begin position="71"/>
        <end position="122"/>
    </location>
</feature>
<accession>A0ABW0FYU8</accession>
<comment type="caution">
    <text evidence="2">The sequence shown here is derived from an EMBL/GenBank/DDBJ whole genome shotgun (WGS) entry which is preliminary data.</text>
</comment>
<dbReference type="RefSeq" id="WP_376993303.1">
    <property type="nucleotide sequence ID" value="NZ_JBHSLC010000001.1"/>
</dbReference>
<keyword evidence="3" id="KW-1185">Reference proteome</keyword>
<sequence>MANLQNILGTLLATGMGGHSRRSPQDLGAILNRSGMGSGPAMHARSGMGVGPMAGLGALAYLAYRAYQERQQNMPPSGQPSSGQPSSGQAPARSGQPGTSPWGAPPSGSGNTPGGILGGILGGAGASGGGSLGDRLSQVFQQRTAPPPDAAPSGADEGAFPELAMEDQHALLLIRAMIAAANADGEISPAERQRVMSALDEAGGGPEERRIVEQELSQPQSLDSLVRSVTDPDMAEQVYLASLMAVDRDHEAERAYLTYLATRLKIAPQRAEQLNQAA</sequence>
<proteinExistence type="predicted"/>
<organism evidence="2 3">
    <name type="scientific">Azospirillum himalayense</name>
    <dbReference type="NCBI Taxonomy" id="654847"/>
    <lineage>
        <taxon>Bacteria</taxon>
        <taxon>Pseudomonadati</taxon>
        <taxon>Pseudomonadota</taxon>
        <taxon>Alphaproteobacteria</taxon>
        <taxon>Rhodospirillales</taxon>
        <taxon>Azospirillaceae</taxon>
        <taxon>Azospirillum</taxon>
    </lineage>
</organism>
<name>A0ABW0FYU8_9PROT</name>
<feature type="region of interest" description="Disordered" evidence="1">
    <location>
        <begin position="14"/>
        <end position="43"/>
    </location>
</feature>
<feature type="compositionally biased region" description="Low complexity" evidence="1">
    <location>
        <begin position="75"/>
        <end position="92"/>
    </location>
</feature>
<dbReference type="Pfam" id="PF04391">
    <property type="entry name" value="DUF533"/>
    <property type="match status" value="1"/>
</dbReference>
<evidence type="ECO:0000313" key="3">
    <source>
        <dbReference type="Proteomes" id="UP001596166"/>
    </source>
</evidence>
<gene>
    <name evidence="2" type="ORF">ACFPMG_00550</name>
</gene>
<reference evidence="3" key="1">
    <citation type="journal article" date="2019" name="Int. J. Syst. Evol. Microbiol.">
        <title>The Global Catalogue of Microorganisms (GCM) 10K type strain sequencing project: providing services to taxonomists for standard genome sequencing and annotation.</title>
        <authorList>
            <consortium name="The Broad Institute Genomics Platform"/>
            <consortium name="The Broad Institute Genome Sequencing Center for Infectious Disease"/>
            <person name="Wu L."/>
            <person name="Ma J."/>
        </authorList>
    </citation>
    <scope>NUCLEOTIDE SEQUENCE [LARGE SCALE GENOMIC DNA]</scope>
    <source>
        <strain evidence="3">CCUG 58760</strain>
    </source>
</reference>
<dbReference type="InterPro" id="IPR029024">
    <property type="entry name" value="TerB-like"/>
</dbReference>
<dbReference type="Proteomes" id="UP001596166">
    <property type="component" value="Unassembled WGS sequence"/>
</dbReference>
<protein>
    <submittedName>
        <fullName evidence="2">Tellurite resistance TerB family protein</fullName>
    </submittedName>
</protein>
<dbReference type="CDD" id="cd07178">
    <property type="entry name" value="terB_like_YebE"/>
    <property type="match status" value="1"/>
</dbReference>
<dbReference type="CDD" id="cd07177">
    <property type="entry name" value="terB_like"/>
    <property type="match status" value="1"/>
</dbReference>
<evidence type="ECO:0000313" key="2">
    <source>
        <dbReference type="EMBL" id="MFC5353481.1"/>
    </source>
</evidence>
<dbReference type="EMBL" id="JBHSLC010000001">
    <property type="protein sequence ID" value="MFC5353481.1"/>
    <property type="molecule type" value="Genomic_DNA"/>
</dbReference>
<feature type="compositionally biased region" description="Gly residues" evidence="1">
    <location>
        <begin position="111"/>
        <end position="122"/>
    </location>
</feature>